<dbReference type="GO" id="GO:0006400">
    <property type="term" value="P:tRNA modification"/>
    <property type="evidence" value="ECO:0007669"/>
    <property type="project" value="UniProtKB-UniRule"/>
</dbReference>
<proteinExistence type="inferred from homology"/>
<dbReference type="RefSeq" id="WP_119541132.1">
    <property type="nucleotide sequence ID" value="NZ_QYRN01000009.1"/>
</dbReference>
<dbReference type="OrthoDB" id="9807403at2"/>
<gene>
    <name evidence="6 8" type="primary">tilS</name>
    <name evidence="8" type="ORF">D3218_16280</name>
</gene>
<evidence type="ECO:0000256" key="2">
    <source>
        <dbReference type="ARBA" id="ARBA00022694"/>
    </source>
</evidence>
<dbReference type="Pfam" id="PF01171">
    <property type="entry name" value="ATP_bind_3"/>
    <property type="match status" value="1"/>
</dbReference>
<dbReference type="InterPro" id="IPR012094">
    <property type="entry name" value="tRNA_Ile_lys_synt"/>
</dbReference>
<evidence type="ECO:0000259" key="7">
    <source>
        <dbReference type="Pfam" id="PF01171"/>
    </source>
</evidence>
<accession>A0A3A1WHR4</accession>
<keyword evidence="2 6" id="KW-0819">tRNA processing</keyword>
<dbReference type="Proteomes" id="UP000265750">
    <property type="component" value="Unassembled WGS sequence"/>
</dbReference>
<evidence type="ECO:0000313" key="8">
    <source>
        <dbReference type="EMBL" id="RIX98742.1"/>
    </source>
</evidence>
<evidence type="ECO:0000256" key="4">
    <source>
        <dbReference type="ARBA" id="ARBA00022840"/>
    </source>
</evidence>
<feature type="binding site" evidence="6">
    <location>
        <begin position="31"/>
        <end position="36"/>
    </location>
    <ligand>
        <name>ATP</name>
        <dbReference type="ChEBI" id="CHEBI:30616"/>
    </ligand>
</feature>
<dbReference type="GO" id="GO:0032267">
    <property type="term" value="F:tRNA(Ile)-lysidine synthase activity"/>
    <property type="evidence" value="ECO:0007669"/>
    <property type="project" value="UniProtKB-EC"/>
</dbReference>
<dbReference type="AlphaFoldDB" id="A0A3A1WHR4"/>
<keyword evidence="1 6" id="KW-0436">Ligase</keyword>
<dbReference type="Gene3D" id="3.40.50.620">
    <property type="entry name" value="HUPs"/>
    <property type="match status" value="1"/>
</dbReference>
<dbReference type="EMBL" id="QYRN01000009">
    <property type="protein sequence ID" value="RIX98742.1"/>
    <property type="molecule type" value="Genomic_DNA"/>
</dbReference>
<sequence length="452" mass="47220">MTSETVEAVAVALGRFAMSRRPVRHGLLGVSGGPDSLALLLAMAERRGGVAVSVATVDHGLRPEGAGEAAFVAALCRDLGLAHRTLVWRSPGLPRGNLMAAAREARYDLLSEEAARIGADALMVAHHADDQIETHLLARARGAGGSALAGMRPWRDLQPGLVLLRPFLALPKRALEETVRRAGVEAVADPSNADTRFRRARLRAELADGAHDLAAIRRAIGDASALREAEDAHHASAIGRAADERRIGVDACGAADFRPGAGDAALWSRILTAVGGGLHPPPRAAADRLAARFEAGEGKAATLAGCRIEAGRGGLVARREFGRAGPPGVAVAPGALAFDRRFTIASIPPGRAERIEALGRLGLGGAAQRTLPVALDRDGSLVGVHPALQDRFAGVAVLAVRQRVGWRIWADLPGEPPERLTAEPQNAANPSKAVGKDLAATYLRGRVKVRAP</sequence>
<comment type="domain">
    <text evidence="6">The N-terminal region contains the highly conserved SGGXDS motif, predicted to be a P-loop motif involved in ATP binding.</text>
</comment>
<dbReference type="NCBIfam" id="TIGR02432">
    <property type="entry name" value="lysidine_TilS_N"/>
    <property type="match status" value="1"/>
</dbReference>
<dbReference type="GO" id="GO:0005737">
    <property type="term" value="C:cytoplasm"/>
    <property type="evidence" value="ECO:0007669"/>
    <property type="project" value="UniProtKB-SubCell"/>
</dbReference>
<keyword evidence="3 6" id="KW-0547">Nucleotide-binding</keyword>
<comment type="subcellular location">
    <subcellularLocation>
        <location evidence="6">Cytoplasm</location>
    </subcellularLocation>
</comment>
<dbReference type="InterPro" id="IPR014729">
    <property type="entry name" value="Rossmann-like_a/b/a_fold"/>
</dbReference>
<dbReference type="HAMAP" id="MF_01161">
    <property type="entry name" value="tRNA_Ile_lys_synt"/>
    <property type="match status" value="1"/>
</dbReference>
<dbReference type="SUPFAM" id="SSF52402">
    <property type="entry name" value="Adenine nucleotide alpha hydrolases-like"/>
    <property type="match status" value="1"/>
</dbReference>
<dbReference type="CDD" id="cd01992">
    <property type="entry name" value="TilS_N"/>
    <property type="match status" value="1"/>
</dbReference>
<name>A0A3A1WHR4_9HYPH</name>
<keyword evidence="9" id="KW-1185">Reference proteome</keyword>
<comment type="caution">
    <text evidence="8">The sequence shown here is derived from an EMBL/GenBank/DDBJ whole genome shotgun (WGS) entry which is preliminary data.</text>
</comment>
<dbReference type="PANTHER" id="PTHR43033">
    <property type="entry name" value="TRNA(ILE)-LYSIDINE SYNTHASE-RELATED"/>
    <property type="match status" value="1"/>
</dbReference>
<evidence type="ECO:0000313" key="9">
    <source>
        <dbReference type="Proteomes" id="UP000265750"/>
    </source>
</evidence>
<dbReference type="InterPro" id="IPR011063">
    <property type="entry name" value="TilS/TtcA_N"/>
</dbReference>
<keyword evidence="6" id="KW-0963">Cytoplasm</keyword>
<comment type="similarity">
    <text evidence="6">Belongs to the tRNA(Ile)-lysidine synthase family.</text>
</comment>
<reference evidence="9" key="1">
    <citation type="submission" date="2018-09" db="EMBL/GenBank/DDBJ databases">
        <authorList>
            <person name="Tuo L."/>
        </authorList>
    </citation>
    <scope>NUCLEOTIDE SEQUENCE [LARGE SCALE GENOMIC DNA]</scope>
    <source>
        <strain evidence="9">M2BS4Y-1</strain>
    </source>
</reference>
<comment type="catalytic activity">
    <reaction evidence="5 6">
        <text>cytidine(34) in tRNA(Ile2) + L-lysine + ATP = lysidine(34) in tRNA(Ile2) + AMP + diphosphate + H(+)</text>
        <dbReference type="Rhea" id="RHEA:43744"/>
        <dbReference type="Rhea" id="RHEA-COMP:10625"/>
        <dbReference type="Rhea" id="RHEA-COMP:10670"/>
        <dbReference type="ChEBI" id="CHEBI:15378"/>
        <dbReference type="ChEBI" id="CHEBI:30616"/>
        <dbReference type="ChEBI" id="CHEBI:32551"/>
        <dbReference type="ChEBI" id="CHEBI:33019"/>
        <dbReference type="ChEBI" id="CHEBI:82748"/>
        <dbReference type="ChEBI" id="CHEBI:83665"/>
        <dbReference type="ChEBI" id="CHEBI:456215"/>
        <dbReference type="EC" id="6.3.4.19"/>
    </reaction>
</comment>
<dbReference type="GO" id="GO:0005524">
    <property type="term" value="F:ATP binding"/>
    <property type="evidence" value="ECO:0007669"/>
    <property type="project" value="UniProtKB-UniRule"/>
</dbReference>
<evidence type="ECO:0000256" key="5">
    <source>
        <dbReference type="ARBA" id="ARBA00048539"/>
    </source>
</evidence>
<dbReference type="InterPro" id="IPR012795">
    <property type="entry name" value="tRNA_Ile_lys_synt_N"/>
</dbReference>
<evidence type="ECO:0000256" key="1">
    <source>
        <dbReference type="ARBA" id="ARBA00022598"/>
    </source>
</evidence>
<organism evidence="8 9">
    <name type="scientific">Aureimonas flava</name>
    <dbReference type="NCBI Taxonomy" id="2320271"/>
    <lineage>
        <taxon>Bacteria</taxon>
        <taxon>Pseudomonadati</taxon>
        <taxon>Pseudomonadota</taxon>
        <taxon>Alphaproteobacteria</taxon>
        <taxon>Hyphomicrobiales</taxon>
        <taxon>Aurantimonadaceae</taxon>
        <taxon>Aureimonas</taxon>
    </lineage>
</organism>
<dbReference type="EC" id="6.3.4.19" evidence="6"/>
<keyword evidence="4 6" id="KW-0067">ATP-binding</keyword>
<evidence type="ECO:0000256" key="3">
    <source>
        <dbReference type="ARBA" id="ARBA00022741"/>
    </source>
</evidence>
<comment type="function">
    <text evidence="6">Ligates lysine onto the cytidine present at position 34 of the AUA codon-specific tRNA(Ile) that contains the anticodon CAU, in an ATP-dependent manner. Cytidine is converted to lysidine, thus changing the amino acid specificity of the tRNA from methionine to isoleucine.</text>
</comment>
<feature type="domain" description="tRNA(Ile)-lysidine/2-thiocytidine synthase N-terminal" evidence="7">
    <location>
        <begin position="27"/>
        <end position="204"/>
    </location>
</feature>
<protein>
    <recommendedName>
        <fullName evidence="6">tRNA(Ile)-lysidine synthase</fullName>
        <ecNumber evidence="6">6.3.4.19</ecNumber>
    </recommendedName>
    <alternativeName>
        <fullName evidence="6">tRNA(Ile)-2-lysyl-cytidine synthase</fullName>
    </alternativeName>
    <alternativeName>
        <fullName evidence="6">tRNA(Ile)-lysidine synthetase</fullName>
    </alternativeName>
</protein>
<dbReference type="PANTHER" id="PTHR43033:SF1">
    <property type="entry name" value="TRNA(ILE)-LYSIDINE SYNTHASE-RELATED"/>
    <property type="match status" value="1"/>
</dbReference>
<evidence type="ECO:0000256" key="6">
    <source>
        <dbReference type="HAMAP-Rule" id="MF_01161"/>
    </source>
</evidence>